<evidence type="ECO:0000256" key="1">
    <source>
        <dbReference type="SAM" id="MobiDB-lite"/>
    </source>
</evidence>
<reference evidence="2 3" key="1">
    <citation type="journal article" date="2018" name="Front. Plant Sci.">
        <title>Red Clover (Trifolium pratense) and Zigzag Clover (T. medium) - A Picture of Genomic Similarities and Differences.</title>
        <authorList>
            <person name="Dluhosova J."/>
            <person name="Istvanek J."/>
            <person name="Nedelnik J."/>
            <person name="Repkova J."/>
        </authorList>
    </citation>
    <scope>NUCLEOTIDE SEQUENCE [LARGE SCALE GENOMIC DNA]</scope>
    <source>
        <strain evidence="3">cv. 10/8</strain>
        <tissue evidence="2">Leaf</tissue>
    </source>
</reference>
<evidence type="ECO:0000313" key="2">
    <source>
        <dbReference type="EMBL" id="MCI52773.1"/>
    </source>
</evidence>
<comment type="caution">
    <text evidence="2">The sequence shown here is derived from an EMBL/GenBank/DDBJ whole genome shotgun (WGS) entry which is preliminary data.</text>
</comment>
<feature type="region of interest" description="Disordered" evidence="1">
    <location>
        <begin position="44"/>
        <end position="81"/>
    </location>
</feature>
<organism evidence="2 3">
    <name type="scientific">Trifolium medium</name>
    <dbReference type="NCBI Taxonomy" id="97028"/>
    <lineage>
        <taxon>Eukaryota</taxon>
        <taxon>Viridiplantae</taxon>
        <taxon>Streptophyta</taxon>
        <taxon>Embryophyta</taxon>
        <taxon>Tracheophyta</taxon>
        <taxon>Spermatophyta</taxon>
        <taxon>Magnoliopsida</taxon>
        <taxon>eudicotyledons</taxon>
        <taxon>Gunneridae</taxon>
        <taxon>Pentapetalae</taxon>
        <taxon>rosids</taxon>
        <taxon>fabids</taxon>
        <taxon>Fabales</taxon>
        <taxon>Fabaceae</taxon>
        <taxon>Papilionoideae</taxon>
        <taxon>50 kb inversion clade</taxon>
        <taxon>NPAAA clade</taxon>
        <taxon>Hologalegina</taxon>
        <taxon>IRL clade</taxon>
        <taxon>Trifolieae</taxon>
        <taxon>Trifolium</taxon>
    </lineage>
</organism>
<keyword evidence="3" id="KW-1185">Reference proteome</keyword>
<feature type="compositionally biased region" description="Low complexity" evidence="1">
    <location>
        <begin position="1"/>
        <end position="13"/>
    </location>
</feature>
<feature type="non-terminal residue" evidence="2">
    <location>
        <position position="1"/>
    </location>
</feature>
<protein>
    <submittedName>
        <fullName evidence="2">Ribosomal RNA processing protein 1-like B-like</fullName>
    </submittedName>
</protein>
<name>A0A392SVB9_9FABA</name>
<accession>A0A392SVB9</accession>
<dbReference type="Proteomes" id="UP000265520">
    <property type="component" value="Unassembled WGS sequence"/>
</dbReference>
<proteinExistence type="predicted"/>
<evidence type="ECO:0000313" key="3">
    <source>
        <dbReference type="Proteomes" id="UP000265520"/>
    </source>
</evidence>
<sequence length="97" mass="10128">DNNVANENGGNSNDEQVVGGEGTMVLNESMLSNVQKQFENVAAEGGLDDGVANEATGIVSNKRKRTKNSEGKTSQDYDLNGGDVEYSAVAKSGEKSS</sequence>
<dbReference type="EMBL" id="LXQA010452628">
    <property type="protein sequence ID" value="MCI52773.1"/>
    <property type="molecule type" value="Genomic_DNA"/>
</dbReference>
<feature type="non-terminal residue" evidence="2">
    <location>
        <position position="97"/>
    </location>
</feature>
<feature type="region of interest" description="Disordered" evidence="1">
    <location>
        <begin position="1"/>
        <end position="21"/>
    </location>
</feature>
<dbReference type="AlphaFoldDB" id="A0A392SVB9"/>